<evidence type="ECO:0000256" key="3">
    <source>
        <dbReference type="ARBA" id="ARBA00022741"/>
    </source>
</evidence>
<dbReference type="GO" id="GO:0042626">
    <property type="term" value="F:ATPase-coupled transmembrane transporter activity"/>
    <property type="evidence" value="ECO:0007669"/>
    <property type="project" value="TreeGrafter"/>
</dbReference>
<reference evidence="6" key="1">
    <citation type="submission" date="2021-06" db="EMBL/GenBank/DDBJ databases">
        <authorList>
            <person name="Hodson N. C."/>
            <person name="Mongue J. A."/>
            <person name="Jaron S. K."/>
        </authorList>
    </citation>
    <scope>NUCLEOTIDE SEQUENCE</scope>
</reference>
<keyword evidence="7" id="KW-1185">Reference proteome</keyword>
<name>A0A8J2P0B6_9HEXA</name>
<dbReference type="Pfam" id="PF00005">
    <property type="entry name" value="ABC_tran"/>
    <property type="match status" value="1"/>
</dbReference>
<sequence length="148" mass="16207">MNAEEISTDAVSHNYSEHGNLVSLEGGNFTWDETRDIPTLRNINLRVKKGSLVAVVGTVGSGKSSLLSAILGEMEKISGWVNTYGSVGYVAQQAWIQNATLRENILFGRKFDPISYNRIIEACALKPDIRILPGRDKTEIGEKGINLS</sequence>
<proteinExistence type="predicted"/>
<keyword evidence="4" id="KW-0067">ATP-binding</keyword>
<gene>
    <name evidence="6" type="ORF">AFUS01_LOCUS16117</name>
</gene>
<dbReference type="InterPro" id="IPR003439">
    <property type="entry name" value="ABC_transporter-like_ATP-bd"/>
</dbReference>
<evidence type="ECO:0000259" key="5">
    <source>
        <dbReference type="Pfam" id="PF00005"/>
    </source>
</evidence>
<keyword evidence="3" id="KW-0547">Nucleotide-binding</keyword>
<protein>
    <recommendedName>
        <fullName evidence="5">ABC transporter domain-containing protein</fullName>
    </recommendedName>
</protein>
<dbReference type="PANTHER" id="PTHR24223">
    <property type="entry name" value="ATP-BINDING CASSETTE SUB-FAMILY C"/>
    <property type="match status" value="1"/>
</dbReference>
<evidence type="ECO:0000256" key="4">
    <source>
        <dbReference type="ARBA" id="ARBA00022840"/>
    </source>
</evidence>
<comment type="subcellular location">
    <subcellularLocation>
        <location evidence="1">Endomembrane system</location>
        <topology evidence="1">Multi-pass membrane protein</topology>
    </subcellularLocation>
</comment>
<evidence type="ECO:0000256" key="1">
    <source>
        <dbReference type="ARBA" id="ARBA00004127"/>
    </source>
</evidence>
<feature type="non-terminal residue" evidence="6">
    <location>
        <position position="1"/>
    </location>
</feature>
<dbReference type="GO" id="GO:0016887">
    <property type="term" value="F:ATP hydrolysis activity"/>
    <property type="evidence" value="ECO:0007669"/>
    <property type="project" value="InterPro"/>
</dbReference>
<dbReference type="GO" id="GO:0005524">
    <property type="term" value="F:ATP binding"/>
    <property type="evidence" value="ECO:0007669"/>
    <property type="project" value="UniProtKB-KW"/>
</dbReference>
<accession>A0A8J2P0B6</accession>
<comment type="caution">
    <text evidence="6">The sequence shown here is derived from an EMBL/GenBank/DDBJ whole genome shotgun (WGS) entry which is preliminary data.</text>
</comment>
<dbReference type="PANTHER" id="PTHR24223:SF443">
    <property type="entry name" value="MULTIDRUG-RESISTANCE LIKE PROTEIN 1, ISOFORM I"/>
    <property type="match status" value="1"/>
</dbReference>
<dbReference type="Proteomes" id="UP000708208">
    <property type="component" value="Unassembled WGS sequence"/>
</dbReference>
<evidence type="ECO:0000313" key="6">
    <source>
        <dbReference type="EMBL" id="CAG7727265.1"/>
    </source>
</evidence>
<dbReference type="GO" id="GO:0012505">
    <property type="term" value="C:endomembrane system"/>
    <property type="evidence" value="ECO:0007669"/>
    <property type="project" value="UniProtKB-SubCell"/>
</dbReference>
<evidence type="ECO:0000313" key="7">
    <source>
        <dbReference type="Proteomes" id="UP000708208"/>
    </source>
</evidence>
<dbReference type="InterPro" id="IPR050173">
    <property type="entry name" value="ABC_transporter_C-like"/>
</dbReference>
<feature type="domain" description="ABC transporter" evidence="5">
    <location>
        <begin position="40"/>
        <end position="115"/>
    </location>
</feature>
<evidence type="ECO:0000256" key="2">
    <source>
        <dbReference type="ARBA" id="ARBA00022737"/>
    </source>
</evidence>
<dbReference type="EMBL" id="CAJVCH010146202">
    <property type="protein sequence ID" value="CAG7727265.1"/>
    <property type="molecule type" value="Genomic_DNA"/>
</dbReference>
<dbReference type="AlphaFoldDB" id="A0A8J2P0B6"/>
<organism evidence="6 7">
    <name type="scientific">Allacma fusca</name>
    <dbReference type="NCBI Taxonomy" id="39272"/>
    <lineage>
        <taxon>Eukaryota</taxon>
        <taxon>Metazoa</taxon>
        <taxon>Ecdysozoa</taxon>
        <taxon>Arthropoda</taxon>
        <taxon>Hexapoda</taxon>
        <taxon>Collembola</taxon>
        <taxon>Symphypleona</taxon>
        <taxon>Sminthuridae</taxon>
        <taxon>Allacma</taxon>
    </lineage>
</organism>
<dbReference type="OrthoDB" id="6500128at2759"/>
<dbReference type="GO" id="GO:0016020">
    <property type="term" value="C:membrane"/>
    <property type="evidence" value="ECO:0007669"/>
    <property type="project" value="TreeGrafter"/>
</dbReference>
<keyword evidence="2" id="KW-0677">Repeat</keyword>